<keyword evidence="4" id="KW-1133">Transmembrane helix</keyword>
<keyword evidence="1" id="KW-0677">Repeat</keyword>
<dbReference type="InterPro" id="IPR033443">
    <property type="entry name" value="PROP1-like_PPR_dom"/>
</dbReference>
<evidence type="ECO:0000256" key="3">
    <source>
        <dbReference type="PROSITE-ProRule" id="PRU00708"/>
    </source>
</evidence>
<gene>
    <name evidence="6" type="ORF">CCMP2556_LOCUS48409</name>
</gene>
<reference evidence="6 7" key="1">
    <citation type="submission" date="2024-02" db="EMBL/GenBank/DDBJ databases">
        <authorList>
            <person name="Chen Y."/>
            <person name="Shah S."/>
            <person name="Dougan E. K."/>
            <person name="Thang M."/>
            <person name="Chan C."/>
        </authorList>
    </citation>
    <scope>NUCLEOTIDE SEQUENCE [LARGE SCALE GENOMIC DNA]</scope>
</reference>
<dbReference type="PROSITE" id="PS50089">
    <property type="entry name" value="ZF_RING_2"/>
    <property type="match status" value="1"/>
</dbReference>
<dbReference type="InterPro" id="IPR011990">
    <property type="entry name" value="TPR-like_helical_dom_sf"/>
</dbReference>
<name>A0ABP0RQN1_9DINO</name>
<dbReference type="PANTHER" id="PTHR47447">
    <property type="entry name" value="OS03G0856100 PROTEIN"/>
    <property type="match status" value="1"/>
</dbReference>
<evidence type="ECO:0000313" key="6">
    <source>
        <dbReference type="EMBL" id="CAK9102944.1"/>
    </source>
</evidence>
<feature type="repeat" description="PPR" evidence="3">
    <location>
        <begin position="672"/>
        <end position="706"/>
    </location>
</feature>
<evidence type="ECO:0000256" key="4">
    <source>
        <dbReference type="SAM" id="Phobius"/>
    </source>
</evidence>
<evidence type="ECO:0000313" key="7">
    <source>
        <dbReference type="Proteomes" id="UP001642484"/>
    </source>
</evidence>
<feature type="domain" description="RING-type" evidence="5">
    <location>
        <begin position="220"/>
        <end position="261"/>
    </location>
</feature>
<feature type="transmembrane region" description="Helical" evidence="4">
    <location>
        <begin position="154"/>
        <end position="173"/>
    </location>
</feature>
<evidence type="ECO:0000256" key="1">
    <source>
        <dbReference type="ARBA" id="ARBA00022737"/>
    </source>
</evidence>
<feature type="repeat" description="PPR" evidence="3">
    <location>
        <begin position="635"/>
        <end position="671"/>
    </location>
</feature>
<dbReference type="Gene3D" id="1.25.40.10">
    <property type="entry name" value="Tetratricopeptide repeat domain"/>
    <property type="match status" value="4"/>
</dbReference>
<protein>
    <recommendedName>
        <fullName evidence="5">RING-type domain-containing protein</fullName>
    </recommendedName>
</protein>
<dbReference type="Pfam" id="PF17177">
    <property type="entry name" value="PPR_long"/>
    <property type="match status" value="1"/>
</dbReference>
<dbReference type="PROSITE" id="PS51375">
    <property type="entry name" value="PPR"/>
    <property type="match status" value="4"/>
</dbReference>
<evidence type="ECO:0000256" key="2">
    <source>
        <dbReference type="PROSITE-ProRule" id="PRU00175"/>
    </source>
</evidence>
<accession>A0ABP0RQN1</accession>
<keyword evidence="4" id="KW-0812">Transmembrane</keyword>
<dbReference type="SMART" id="SM00184">
    <property type="entry name" value="RING"/>
    <property type="match status" value="1"/>
</dbReference>
<dbReference type="SUPFAM" id="SSF57850">
    <property type="entry name" value="RING/U-box"/>
    <property type="match status" value="1"/>
</dbReference>
<feature type="transmembrane region" description="Helical" evidence="4">
    <location>
        <begin position="28"/>
        <end position="52"/>
    </location>
</feature>
<proteinExistence type="predicted"/>
<dbReference type="Proteomes" id="UP001642484">
    <property type="component" value="Unassembled WGS sequence"/>
</dbReference>
<keyword evidence="4" id="KW-0472">Membrane</keyword>
<organism evidence="6 7">
    <name type="scientific">Durusdinium trenchii</name>
    <dbReference type="NCBI Taxonomy" id="1381693"/>
    <lineage>
        <taxon>Eukaryota</taxon>
        <taxon>Sar</taxon>
        <taxon>Alveolata</taxon>
        <taxon>Dinophyceae</taxon>
        <taxon>Suessiales</taxon>
        <taxon>Symbiodiniaceae</taxon>
        <taxon>Durusdinium</taxon>
    </lineage>
</organism>
<dbReference type="Gene3D" id="3.30.40.10">
    <property type="entry name" value="Zinc/RING finger domain, C3HC4 (zinc finger)"/>
    <property type="match status" value="1"/>
</dbReference>
<dbReference type="Pfam" id="PF13812">
    <property type="entry name" value="PPR_3"/>
    <property type="match status" value="1"/>
</dbReference>
<feature type="transmembrane region" description="Helical" evidence="4">
    <location>
        <begin position="64"/>
        <end position="81"/>
    </location>
</feature>
<dbReference type="EMBL" id="CAXAMN010026439">
    <property type="protein sequence ID" value="CAK9102944.1"/>
    <property type="molecule type" value="Genomic_DNA"/>
</dbReference>
<dbReference type="InterPro" id="IPR001841">
    <property type="entry name" value="Znf_RING"/>
</dbReference>
<evidence type="ECO:0000259" key="5">
    <source>
        <dbReference type="PROSITE" id="PS50089"/>
    </source>
</evidence>
<keyword evidence="2" id="KW-0862">Zinc</keyword>
<keyword evidence="2" id="KW-0863">Zinc-finger</keyword>
<comment type="caution">
    <text evidence="6">The sequence shown here is derived from an EMBL/GenBank/DDBJ whole genome shotgun (WGS) entry which is preliminary data.</text>
</comment>
<dbReference type="NCBIfam" id="TIGR00756">
    <property type="entry name" value="PPR"/>
    <property type="match status" value="1"/>
</dbReference>
<keyword evidence="2" id="KW-0479">Metal-binding</keyword>
<feature type="repeat" description="PPR" evidence="3">
    <location>
        <begin position="707"/>
        <end position="741"/>
    </location>
</feature>
<keyword evidence="7" id="KW-1185">Reference proteome</keyword>
<feature type="repeat" description="PPR" evidence="3">
    <location>
        <begin position="565"/>
        <end position="599"/>
    </location>
</feature>
<sequence length="849" mass="94073">MGLTPAQADHELVRQSELEVIETSITRWVMLFGCIICALLPVSLVLFFYLIYSYILEQWQDCDVPLTLWFWVAMFNIFYHINLGGRSIHRQVIRTVCRYQAPEQSLEVPPARVRLYHWLTTIFVFSWHCVGLHWARVSQTCHDTAPNLFTSTYLFASFNVIFTIFTVISTYGLQHMLASLLRRGLLPSSMLGDRAAPEGTLELQSSVIFDPEEFGDSLQCPMCLEDFSKEQPIRKTICGHYFHESCLAQWFKVNRTCPLCRRDLAESLESGEQAEPEATATSFTALRPERIGADQASSVETPASDAAGRWREALAVLEDAVEKALELDTICCNTAISVCEAAGQWQHSLYLLQVMEAHGPSPSVVSYGSACAACRGHWKEAVAVLARARDQQVQVDSILVCSAISACEKSSQWQMALDLVSSMSSQTEATAGYNSAISALSASGWTKSLRLFEQMSLRGLQVDLITIGATMSAFETGQWPKAFHLLNSACCKHLEPGVVAFGAAVASARPSWSNAFQVLTELGHRGLKCEVAVCGAVLSSCERSSQWLKAIGILQQQETSGPAPNVVAYSSTISACEKAHRWEVALYLLWQMWRLGPKPDLIALNSAISACATSGRWEEALQLGDDASSESLHLNLISYNSMVSALSVGQDFQHARELQVLEDMHQAQVTPDIITYNALLGACTRRADWQTAMAWLDELSDASLVPDVVTYGTTLAVFDQAEQWEMALQLFLELQRSTVQPPCTLFNSAMASCERASHWPNALAFFDQSGNQNDARGFNTAMRACGARIWRSSLLLLSSMQLYRIDADCKSYLAISLNVAKSGQVQLLPQLMGHMSFSGLRFARELQRR</sequence>
<dbReference type="InterPro" id="IPR013083">
    <property type="entry name" value="Znf_RING/FYVE/PHD"/>
</dbReference>
<dbReference type="InterPro" id="IPR002885">
    <property type="entry name" value="PPR_rpt"/>
</dbReference>
<dbReference type="PANTHER" id="PTHR47447:SF17">
    <property type="entry name" value="OS12G0638900 PROTEIN"/>
    <property type="match status" value="1"/>
</dbReference>
<dbReference type="Pfam" id="PF13639">
    <property type="entry name" value="zf-RING_2"/>
    <property type="match status" value="1"/>
</dbReference>
<dbReference type="Pfam" id="PF01535">
    <property type="entry name" value="PPR"/>
    <property type="match status" value="1"/>
</dbReference>